<dbReference type="RefSeq" id="WP_223100623.1">
    <property type="nucleotide sequence ID" value="NZ_CP061913.1"/>
</dbReference>
<dbReference type="Proteomes" id="UP001589608">
    <property type="component" value="Unassembled WGS sequence"/>
</dbReference>
<evidence type="ECO:0000313" key="2">
    <source>
        <dbReference type="EMBL" id="MFB9449706.1"/>
    </source>
</evidence>
<evidence type="ECO:0000256" key="1">
    <source>
        <dbReference type="SAM" id="Coils"/>
    </source>
</evidence>
<accession>A0ABV5MLH6</accession>
<sequence length="224" mass="24684">MTTASVLDRARALTAEANRVREGAAAEDNAKRVLTQAESLSSALEQLRRLVEAARALHELGGDVDAGRVDDGREKFSKLAADGLPSVQAITAARRNVETVLQRVQSALTQAWSQWTRERIAELPVQRLSVLSAADQRTERTTLNDLKKLAKIESPHAREIASFATGHAGLRTALEDLREPDPELERLLSRLSQRVTLDVLSDADIALLREYGLADQIELHRRGL</sequence>
<comment type="caution">
    <text evidence="2">The sequence shown here is derived from an EMBL/GenBank/DDBJ whole genome shotgun (WGS) entry which is preliminary data.</text>
</comment>
<evidence type="ECO:0000313" key="3">
    <source>
        <dbReference type="Proteomes" id="UP001589608"/>
    </source>
</evidence>
<reference evidence="2 3" key="1">
    <citation type="submission" date="2024-09" db="EMBL/GenBank/DDBJ databases">
        <authorList>
            <person name="Sun Q."/>
            <person name="Mori K."/>
        </authorList>
    </citation>
    <scope>NUCLEOTIDE SEQUENCE [LARGE SCALE GENOMIC DNA]</scope>
    <source>
        <strain evidence="2 3">JCM 3307</strain>
    </source>
</reference>
<keyword evidence="3" id="KW-1185">Reference proteome</keyword>
<organism evidence="2 3">
    <name type="scientific">Dactylosporangium vinaceum</name>
    <dbReference type="NCBI Taxonomy" id="53362"/>
    <lineage>
        <taxon>Bacteria</taxon>
        <taxon>Bacillati</taxon>
        <taxon>Actinomycetota</taxon>
        <taxon>Actinomycetes</taxon>
        <taxon>Micromonosporales</taxon>
        <taxon>Micromonosporaceae</taxon>
        <taxon>Dactylosporangium</taxon>
    </lineage>
</organism>
<gene>
    <name evidence="2" type="ORF">ACFFTR_42070</name>
</gene>
<dbReference type="EMBL" id="JBHMCA010000069">
    <property type="protein sequence ID" value="MFB9449706.1"/>
    <property type="molecule type" value="Genomic_DNA"/>
</dbReference>
<feature type="coiled-coil region" evidence="1">
    <location>
        <begin position="30"/>
        <end position="57"/>
    </location>
</feature>
<proteinExistence type="predicted"/>
<keyword evidence="1" id="KW-0175">Coiled coil</keyword>
<name>A0ABV5MLH6_9ACTN</name>
<protein>
    <submittedName>
        <fullName evidence="2">Uncharacterized protein</fullName>
    </submittedName>
</protein>